<sequence length="65" mass="7694">MQFLPKRPLTEPLYATQNRKPYGQQTCRVRVGCCRRLVLVCASHRAEIRFLSSHHHWYYNPHNGA</sequence>
<dbReference type="AlphaFoldDB" id="A0A0E9VYT0"/>
<dbReference type="EMBL" id="GBXM01025293">
    <property type="protein sequence ID" value="JAH83284.1"/>
    <property type="molecule type" value="Transcribed_RNA"/>
</dbReference>
<organism evidence="1">
    <name type="scientific">Anguilla anguilla</name>
    <name type="common">European freshwater eel</name>
    <name type="synonym">Muraena anguilla</name>
    <dbReference type="NCBI Taxonomy" id="7936"/>
    <lineage>
        <taxon>Eukaryota</taxon>
        <taxon>Metazoa</taxon>
        <taxon>Chordata</taxon>
        <taxon>Craniata</taxon>
        <taxon>Vertebrata</taxon>
        <taxon>Euteleostomi</taxon>
        <taxon>Actinopterygii</taxon>
        <taxon>Neopterygii</taxon>
        <taxon>Teleostei</taxon>
        <taxon>Anguilliformes</taxon>
        <taxon>Anguillidae</taxon>
        <taxon>Anguilla</taxon>
    </lineage>
</organism>
<reference evidence="1" key="2">
    <citation type="journal article" date="2015" name="Fish Shellfish Immunol.">
        <title>Early steps in the European eel (Anguilla anguilla)-Vibrio vulnificus interaction in the gills: Role of the RtxA13 toxin.</title>
        <authorList>
            <person name="Callol A."/>
            <person name="Pajuelo D."/>
            <person name="Ebbesson L."/>
            <person name="Teles M."/>
            <person name="MacKenzie S."/>
            <person name="Amaro C."/>
        </authorList>
    </citation>
    <scope>NUCLEOTIDE SEQUENCE</scope>
</reference>
<protein>
    <submittedName>
        <fullName evidence="1">Uncharacterized protein</fullName>
    </submittedName>
</protein>
<accession>A0A0E9VYT0</accession>
<reference evidence="1" key="1">
    <citation type="submission" date="2014-11" db="EMBL/GenBank/DDBJ databases">
        <authorList>
            <person name="Amaro Gonzalez C."/>
        </authorList>
    </citation>
    <scope>NUCLEOTIDE SEQUENCE</scope>
</reference>
<proteinExistence type="predicted"/>
<evidence type="ECO:0000313" key="1">
    <source>
        <dbReference type="EMBL" id="JAH83284.1"/>
    </source>
</evidence>
<name>A0A0E9VYT0_ANGAN</name>